<dbReference type="Proteomes" id="UP000053904">
    <property type="component" value="Unassembled WGS sequence"/>
</dbReference>
<dbReference type="EC" id="1.8.1.9" evidence="4"/>
<dbReference type="InterPro" id="IPR023753">
    <property type="entry name" value="FAD/NAD-binding_dom"/>
</dbReference>
<dbReference type="AlphaFoldDB" id="A0A101HIT8"/>
<keyword evidence="2 4" id="KW-0560">Oxidoreductase</keyword>
<dbReference type="GO" id="GO:0004791">
    <property type="term" value="F:thioredoxin-disulfide reductase (NADPH) activity"/>
    <property type="evidence" value="ECO:0007669"/>
    <property type="project" value="UniProtKB-EC"/>
</dbReference>
<sequence>MENIYDVAIVGAGPAGLSASIYASRYKLKNIVFGKQIGGTIADAHKVCNYPGVEDIPGLELGSRMYEQAKKNGAETSLESVVSIEKEGDLFKLATDSKKEITAKTIILATGTKRNKLRVPGEEKYLGSGVSYCCTCDAMFYKDKVVGVVGGSSAAIMAATMLADIAKQVYIIYRGTALRGEPAWIDDVKSKKNIEIILTTVVTAIEGDGKVERVKLSKEFNGSDYLDLDGLFIEIGSEPNADLPIKLGVELNENQYIVVKDDQSTSIEGIWAAGDATTNSNKLQQVVTAVGEGAVAANSIYDYLKKSSILNH</sequence>
<gene>
    <name evidence="4" type="ORF">XD93_0451</name>
</gene>
<dbReference type="Pfam" id="PF07992">
    <property type="entry name" value="Pyr_redox_2"/>
    <property type="match status" value="1"/>
</dbReference>
<dbReference type="InterPro" id="IPR036188">
    <property type="entry name" value="FAD/NAD-bd_sf"/>
</dbReference>
<dbReference type="EMBL" id="LGGO01000051">
    <property type="protein sequence ID" value="KUK77250.1"/>
    <property type="molecule type" value="Genomic_DNA"/>
</dbReference>
<reference evidence="5" key="1">
    <citation type="journal article" date="2015" name="MBio">
        <title>Genome-Resolved Metagenomic Analysis Reveals Roles for Candidate Phyla and Other Microbial Community Members in Biogeochemical Transformations in Oil Reservoirs.</title>
        <authorList>
            <person name="Hu P."/>
            <person name="Tom L."/>
            <person name="Singh A."/>
            <person name="Thomas B.C."/>
            <person name="Baker B.J."/>
            <person name="Piceno Y.M."/>
            <person name="Andersen G.L."/>
            <person name="Banfield J.F."/>
        </authorList>
    </citation>
    <scope>NUCLEOTIDE SEQUENCE [LARGE SCALE GENOMIC DNA]</scope>
</reference>
<name>A0A101HIT8_9BACT</name>
<evidence type="ECO:0000256" key="1">
    <source>
        <dbReference type="ARBA" id="ARBA00022630"/>
    </source>
</evidence>
<comment type="caution">
    <text evidence="4">The sequence shown here is derived from an EMBL/GenBank/DDBJ whole genome shotgun (WGS) entry which is preliminary data.</text>
</comment>
<dbReference type="PANTHER" id="PTHR48105">
    <property type="entry name" value="THIOREDOXIN REDUCTASE 1-RELATED-RELATED"/>
    <property type="match status" value="1"/>
</dbReference>
<accession>A0A101HIT8</accession>
<evidence type="ECO:0000259" key="3">
    <source>
        <dbReference type="Pfam" id="PF07992"/>
    </source>
</evidence>
<dbReference type="Gene3D" id="3.50.50.60">
    <property type="entry name" value="FAD/NAD(P)-binding domain"/>
    <property type="match status" value="2"/>
</dbReference>
<dbReference type="SUPFAM" id="SSF51905">
    <property type="entry name" value="FAD/NAD(P)-binding domain"/>
    <property type="match status" value="1"/>
</dbReference>
<evidence type="ECO:0000313" key="5">
    <source>
        <dbReference type="Proteomes" id="UP000053904"/>
    </source>
</evidence>
<dbReference type="InterPro" id="IPR050097">
    <property type="entry name" value="Ferredoxin-NADP_redctase_2"/>
</dbReference>
<evidence type="ECO:0000256" key="2">
    <source>
        <dbReference type="ARBA" id="ARBA00023002"/>
    </source>
</evidence>
<keyword evidence="1" id="KW-0285">Flavoprotein</keyword>
<dbReference type="PRINTS" id="PR00469">
    <property type="entry name" value="PNDRDTASEII"/>
</dbReference>
<organism evidence="4 5">
    <name type="scientific">candidate division WS6 bacterium 34_10</name>
    <dbReference type="NCBI Taxonomy" id="1641389"/>
    <lineage>
        <taxon>Bacteria</taxon>
        <taxon>Candidatus Dojkabacteria</taxon>
    </lineage>
</organism>
<proteinExistence type="predicted"/>
<dbReference type="PRINTS" id="PR00368">
    <property type="entry name" value="FADPNR"/>
</dbReference>
<evidence type="ECO:0000313" key="4">
    <source>
        <dbReference type="EMBL" id="KUK77250.1"/>
    </source>
</evidence>
<feature type="domain" description="FAD/NAD(P)-binding" evidence="3">
    <location>
        <begin position="5"/>
        <end position="293"/>
    </location>
</feature>
<protein>
    <submittedName>
        <fullName evidence="4">Thioredoxin reductase</fullName>
        <ecNumber evidence="4">1.8.1.9</ecNumber>
    </submittedName>
</protein>